<evidence type="ECO:0000256" key="3">
    <source>
        <dbReference type="ARBA" id="ARBA00022527"/>
    </source>
</evidence>
<evidence type="ECO:0000256" key="15">
    <source>
        <dbReference type="ARBA" id="ARBA00023170"/>
    </source>
</evidence>
<dbReference type="InterPro" id="IPR011009">
    <property type="entry name" value="Kinase-like_dom_sf"/>
</dbReference>
<comment type="caution">
    <text evidence="21">The sequence shown here is derived from an EMBL/GenBank/DDBJ whole genome shotgun (WGS) entry which is preliminary data.</text>
</comment>
<evidence type="ECO:0000256" key="4">
    <source>
        <dbReference type="ARBA" id="ARBA00022553"/>
    </source>
</evidence>
<accession>A0A2K3PHR3</accession>
<dbReference type="Pfam" id="PF00560">
    <property type="entry name" value="LRR_1"/>
    <property type="match status" value="5"/>
</dbReference>
<dbReference type="STRING" id="57577.A0A2K3PHR3"/>
<keyword evidence="13 19" id="KW-1133">Transmembrane helix</keyword>
<keyword evidence="15 21" id="KW-0675">Receptor</keyword>
<dbReference type="Gene3D" id="1.10.510.10">
    <property type="entry name" value="Transferase(Phosphotransferase) domain 1"/>
    <property type="match status" value="1"/>
</dbReference>
<dbReference type="GO" id="GO:0016020">
    <property type="term" value="C:membrane"/>
    <property type="evidence" value="ECO:0007669"/>
    <property type="project" value="UniProtKB-SubCell"/>
</dbReference>
<keyword evidence="4" id="KW-0597">Phosphoprotein</keyword>
<evidence type="ECO:0000256" key="14">
    <source>
        <dbReference type="ARBA" id="ARBA00023136"/>
    </source>
</evidence>
<evidence type="ECO:0000256" key="11">
    <source>
        <dbReference type="ARBA" id="ARBA00022777"/>
    </source>
</evidence>
<evidence type="ECO:0000313" key="22">
    <source>
        <dbReference type="Proteomes" id="UP000236291"/>
    </source>
</evidence>
<evidence type="ECO:0000256" key="19">
    <source>
        <dbReference type="SAM" id="Phobius"/>
    </source>
</evidence>
<dbReference type="Pfam" id="PF13855">
    <property type="entry name" value="LRR_8"/>
    <property type="match status" value="1"/>
</dbReference>
<dbReference type="Pfam" id="PF00069">
    <property type="entry name" value="Pkinase"/>
    <property type="match status" value="1"/>
</dbReference>
<dbReference type="FunFam" id="3.80.10.10:FF:000719">
    <property type="entry name" value="MDIS1-interacting receptor like kinase 2 isoform A"/>
    <property type="match status" value="1"/>
</dbReference>
<dbReference type="FunFam" id="1.10.510.10:FF:000445">
    <property type="entry name" value="MDIS1-interacting receptor like kinase 2"/>
    <property type="match status" value="1"/>
</dbReference>
<keyword evidence="8" id="KW-0732">Signal</keyword>
<evidence type="ECO:0000256" key="8">
    <source>
        <dbReference type="ARBA" id="ARBA00022729"/>
    </source>
</evidence>
<keyword evidence="10" id="KW-0547">Nucleotide-binding</keyword>
<dbReference type="InterPro" id="IPR008266">
    <property type="entry name" value="Tyr_kinase_AS"/>
</dbReference>
<evidence type="ECO:0000256" key="2">
    <source>
        <dbReference type="ARBA" id="ARBA00012513"/>
    </source>
</evidence>
<dbReference type="FunFam" id="3.30.200.20:FF:000309">
    <property type="entry name" value="Leucine-rich repeat receptor protein kinase MSP1"/>
    <property type="match status" value="1"/>
</dbReference>
<comment type="subcellular location">
    <subcellularLocation>
        <location evidence="1">Membrane</location>
        <topology evidence="1">Single-pass type I membrane protein</topology>
    </subcellularLocation>
</comment>
<dbReference type="Gene3D" id="3.30.200.20">
    <property type="entry name" value="Phosphorylase Kinase, domain 1"/>
    <property type="match status" value="1"/>
</dbReference>
<gene>
    <name evidence="21" type="ORF">L195_g011508</name>
</gene>
<comment type="catalytic activity">
    <reaction evidence="17">
        <text>L-threonyl-[protein] + ATP = O-phospho-L-threonyl-[protein] + ADP + H(+)</text>
        <dbReference type="Rhea" id="RHEA:46608"/>
        <dbReference type="Rhea" id="RHEA-COMP:11060"/>
        <dbReference type="Rhea" id="RHEA-COMP:11605"/>
        <dbReference type="ChEBI" id="CHEBI:15378"/>
        <dbReference type="ChEBI" id="CHEBI:30013"/>
        <dbReference type="ChEBI" id="CHEBI:30616"/>
        <dbReference type="ChEBI" id="CHEBI:61977"/>
        <dbReference type="ChEBI" id="CHEBI:456216"/>
        <dbReference type="EC" id="2.7.11.1"/>
    </reaction>
</comment>
<dbReference type="GO" id="GO:0005524">
    <property type="term" value="F:ATP binding"/>
    <property type="evidence" value="ECO:0007669"/>
    <property type="project" value="UniProtKB-KW"/>
</dbReference>
<keyword evidence="6" id="KW-0808">Transferase</keyword>
<evidence type="ECO:0000256" key="12">
    <source>
        <dbReference type="ARBA" id="ARBA00022840"/>
    </source>
</evidence>
<evidence type="ECO:0000256" key="5">
    <source>
        <dbReference type="ARBA" id="ARBA00022614"/>
    </source>
</evidence>
<dbReference type="EC" id="2.7.11.1" evidence="2"/>
<keyword evidence="9" id="KW-0677">Repeat</keyword>
<evidence type="ECO:0000256" key="7">
    <source>
        <dbReference type="ARBA" id="ARBA00022692"/>
    </source>
</evidence>
<evidence type="ECO:0000313" key="21">
    <source>
        <dbReference type="EMBL" id="PNY14821.1"/>
    </source>
</evidence>
<dbReference type="PROSITE" id="PS00109">
    <property type="entry name" value="PROTEIN_KINASE_TYR"/>
    <property type="match status" value="1"/>
</dbReference>
<evidence type="ECO:0000256" key="9">
    <source>
        <dbReference type="ARBA" id="ARBA00022737"/>
    </source>
</evidence>
<feature type="transmembrane region" description="Helical" evidence="19">
    <location>
        <begin position="432"/>
        <end position="453"/>
    </location>
</feature>
<dbReference type="InterPro" id="IPR001611">
    <property type="entry name" value="Leu-rich_rpt"/>
</dbReference>
<dbReference type="SMART" id="SM00220">
    <property type="entry name" value="S_TKc"/>
    <property type="match status" value="1"/>
</dbReference>
<dbReference type="PANTHER" id="PTHR48053">
    <property type="entry name" value="LEUCINE RICH REPEAT FAMILY PROTEIN, EXPRESSED"/>
    <property type="match status" value="1"/>
</dbReference>
<comment type="catalytic activity">
    <reaction evidence="18">
        <text>L-seryl-[protein] + ATP = O-phospho-L-seryl-[protein] + ADP + H(+)</text>
        <dbReference type="Rhea" id="RHEA:17989"/>
        <dbReference type="Rhea" id="RHEA-COMP:9863"/>
        <dbReference type="Rhea" id="RHEA-COMP:11604"/>
        <dbReference type="ChEBI" id="CHEBI:15378"/>
        <dbReference type="ChEBI" id="CHEBI:29999"/>
        <dbReference type="ChEBI" id="CHEBI:30616"/>
        <dbReference type="ChEBI" id="CHEBI:83421"/>
        <dbReference type="ChEBI" id="CHEBI:456216"/>
        <dbReference type="EC" id="2.7.11.1"/>
    </reaction>
</comment>
<keyword evidence="11 21" id="KW-0418">Kinase</keyword>
<dbReference type="InterPro" id="IPR051716">
    <property type="entry name" value="Plant_RL_S/T_kinase"/>
</dbReference>
<dbReference type="FunFam" id="3.80.10.10:FF:000177">
    <property type="entry name" value="Leucine-rich repeat receptor-like serine/threonine-protein kinase At1g17230"/>
    <property type="match status" value="1"/>
</dbReference>
<evidence type="ECO:0000256" key="16">
    <source>
        <dbReference type="ARBA" id="ARBA00023180"/>
    </source>
</evidence>
<dbReference type="AlphaFoldDB" id="A0A2K3PHR3"/>
<keyword evidence="7 19" id="KW-0812">Transmembrane</keyword>
<evidence type="ECO:0000256" key="6">
    <source>
        <dbReference type="ARBA" id="ARBA00022679"/>
    </source>
</evidence>
<sequence>MSLSGSIPDSIQNLVNLDTLALDINHLSGTIPSTIGKLKKLYSLYLGTNRFSGSIPDSIGDLINLEDFSVQENNLSGTIPASIGDLKWLNVFEVATNKLHGRIPVGLYNITNWYSFVVSENQLVGHLPPKICSGGQLRYLNADHNRFTGPVPTSLKHCDTIERIRIEGNLIEGDIAQDFGVYPNLRYLDLSDNKFHGQISSNWGKSLDLDTFKISNNNVSGGIPLDFIGLTKLGRLHLSSNQLTGKLLKELGDIKSLVELKISNNHFTDNIPTEFGLLPILNELDLGGNELSGTIPMEVAKLPRLRRLNLSRNKFVGSIPVQFGSDLESLDLSGNFLNGKIPTTLENLMQLSMLNLSHNMLAGTIPQNFERSLVFVNISDNRLEGPLPKIPAFLNAPFESLKNNKGLCGNITGLVPCATNHSNKSKNVLRSVFIALGALIFVLCMVGISMYILRRRQKPKEESQTVEEAQKGVLFSIWSHDGKMMFENIIEATENFDDKYLIGVGSQGNVYKAELSAGTVVAVKKLHLVTDEEMSTFSSKSFKSEIETLAEIKHRNIIKLIGFCSHSKFSFLVYNFLEGGSLDHILNNDAQATAFDWEKRVNVVKGVTNALSYLHHDCSPPIIHRDISSKNVLLNLDYEAHVSDFGTAKFLKPGLLSWTQFAGTFGYAAPELAQTMEVNEKCDVYSFGVLALEIIMGKHPGDLISLFLSPSTRPMANDMLLMDVLDERPQQVMKPIDEEVILITKLAFACLRQNPRSRPTMEQVSKMLAAGKSPLETQLCMIRLGQLQ</sequence>
<evidence type="ECO:0000256" key="1">
    <source>
        <dbReference type="ARBA" id="ARBA00004479"/>
    </source>
</evidence>
<proteinExistence type="predicted"/>
<evidence type="ECO:0000259" key="20">
    <source>
        <dbReference type="PROSITE" id="PS50011"/>
    </source>
</evidence>
<dbReference type="EMBL" id="ASHM01007162">
    <property type="protein sequence ID" value="PNY14821.1"/>
    <property type="molecule type" value="Genomic_DNA"/>
</dbReference>
<evidence type="ECO:0000256" key="10">
    <source>
        <dbReference type="ARBA" id="ARBA00022741"/>
    </source>
</evidence>
<reference evidence="21 22" key="1">
    <citation type="journal article" date="2014" name="Am. J. Bot.">
        <title>Genome assembly and annotation for red clover (Trifolium pratense; Fabaceae).</title>
        <authorList>
            <person name="Istvanek J."/>
            <person name="Jaros M."/>
            <person name="Krenek A."/>
            <person name="Repkova J."/>
        </authorList>
    </citation>
    <scope>NUCLEOTIDE SEQUENCE [LARGE SCALE GENOMIC DNA]</scope>
    <source>
        <strain evidence="22">cv. Tatra</strain>
        <tissue evidence="21">Young leaves</tissue>
    </source>
</reference>
<dbReference type="Gene3D" id="3.80.10.10">
    <property type="entry name" value="Ribonuclease Inhibitor"/>
    <property type="match status" value="2"/>
</dbReference>
<organism evidence="21 22">
    <name type="scientific">Trifolium pratense</name>
    <name type="common">Red clover</name>
    <dbReference type="NCBI Taxonomy" id="57577"/>
    <lineage>
        <taxon>Eukaryota</taxon>
        <taxon>Viridiplantae</taxon>
        <taxon>Streptophyta</taxon>
        <taxon>Embryophyta</taxon>
        <taxon>Tracheophyta</taxon>
        <taxon>Spermatophyta</taxon>
        <taxon>Magnoliopsida</taxon>
        <taxon>eudicotyledons</taxon>
        <taxon>Gunneridae</taxon>
        <taxon>Pentapetalae</taxon>
        <taxon>rosids</taxon>
        <taxon>fabids</taxon>
        <taxon>Fabales</taxon>
        <taxon>Fabaceae</taxon>
        <taxon>Papilionoideae</taxon>
        <taxon>50 kb inversion clade</taxon>
        <taxon>NPAAA clade</taxon>
        <taxon>Hologalegina</taxon>
        <taxon>IRL clade</taxon>
        <taxon>Trifolieae</taxon>
        <taxon>Trifolium</taxon>
    </lineage>
</organism>
<evidence type="ECO:0000256" key="17">
    <source>
        <dbReference type="ARBA" id="ARBA00047899"/>
    </source>
</evidence>
<keyword evidence="5" id="KW-0433">Leucine-rich repeat</keyword>
<reference evidence="21 22" key="2">
    <citation type="journal article" date="2017" name="Front. Plant Sci.">
        <title>Gene Classification and Mining of Molecular Markers Useful in Red Clover (Trifolium pratense) Breeding.</title>
        <authorList>
            <person name="Istvanek J."/>
            <person name="Dluhosova J."/>
            <person name="Dluhos P."/>
            <person name="Patkova L."/>
            <person name="Nedelnik J."/>
            <person name="Repkova J."/>
        </authorList>
    </citation>
    <scope>NUCLEOTIDE SEQUENCE [LARGE SCALE GENOMIC DNA]</scope>
    <source>
        <strain evidence="22">cv. Tatra</strain>
        <tissue evidence="21">Young leaves</tissue>
    </source>
</reference>
<name>A0A2K3PHR3_TRIPR</name>
<dbReference type="SUPFAM" id="SSF56112">
    <property type="entry name" value="Protein kinase-like (PK-like)"/>
    <property type="match status" value="1"/>
</dbReference>
<dbReference type="PROSITE" id="PS50011">
    <property type="entry name" value="PROTEIN_KINASE_DOM"/>
    <property type="match status" value="1"/>
</dbReference>
<dbReference type="InterPro" id="IPR032675">
    <property type="entry name" value="LRR_dom_sf"/>
</dbReference>
<protein>
    <recommendedName>
        <fullName evidence="2">non-specific serine/threonine protein kinase</fullName>
        <ecNumber evidence="2">2.7.11.1</ecNumber>
    </recommendedName>
</protein>
<keyword evidence="14 19" id="KW-0472">Membrane</keyword>
<dbReference type="Proteomes" id="UP000236291">
    <property type="component" value="Unassembled WGS sequence"/>
</dbReference>
<feature type="domain" description="Protein kinase" evidence="20">
    <location>
        <begin position="496"/>
        <end position="776"/>
    </location>
</feature>
<dbReference type="InterPro" id="IPR000719">
    <property type="entry name" value="Prot_kinase_dom"/>
</dbReference>
<dbReference type="SUPFAM" id="SSF52047">
    <property type="entry name" value="RNI-like"/>
    <property type="match status" value="2"/>
</dbReference>
<evidence type="ECO:0000256" key="13">
    <source>
        <dbReference type="ARBA" id="ARBA00022989"/>
    </source>
</evidence>
<evidence type="ECO:0000256" key="18">
    <source>
        <dbReference type="ARBA" id="ARBA00048679"/>
    </source>
</evidence>
<keyword evidence="3" id="KW-0723">Serine/threonine-protein kinase</keyword>
<dbReference type="PANTHER" id="PTHR48053:SF124">
    <property type="entry name" value="LRR RECEPTOR-LIKE KINASE FAMILY PROTEIN"/>
    <property type="match status" value="1"/>
</dbReference>
<dbReference type="GO" id="GO:0004674">
    <property type="term" value="F:protein serine/threonine kinase activity"/>
    <property type="evidence" value="ECO:0007669"/>
    <property type="project" value="UniProtKB-KW"/>
</dbReference>
<keyword evidence="12" id="KW-0067">ATP-binding</keyword>
<keyword evidence="16" id="KW-0325">Glycoprotein</keyword>